<dbReference type="RefSeq" id="WP_397088367.1">
    <property type="nucleotide sequence ID" value="NZ_JBITGY010000010.1"/>
</dbReference>
<organism evidence="1 2">
    <name type="scientific">Nonomuraea typhae</name>
    <dbReference type="NCBI Taxonomy" id="2603600"/>
    <lineage>
        <taxon>Bacteria</taxon>
        <taxon>Bacillati</taxon>
        <taxon>Actinomycetota</taxon>
        <taxon>Actinomycetes</taxon>
        <taxon>Streptosporangiales</taxon>
        <taxon>Streptosporangiaceae</taxon>
        <taxon>Nonomuraea</taxon>
    </lineage>
</organism>
<dbReference type="InterPro" id="IPR012349">
    <property type="entry name" value="Split_barrel_FMN-bd"/>
</dbReference>
<comment type="caution">
    <text evidence="1">The sequence shown here is derived from an EMBL/GenBank/DDBJ whole genome shotgun (WGS) entry which is preliminary data.</text>
</comment>
<evidence type="ECO:0000313" key="2">
    <source>
        <dbReference type="Proteomes" id="UP001612741"/>
    </source>
</evidence>
<proteinExistence type="predicted"/>
<dbReference type="Gene3D" id="2.30.110.10">
    <property type="entry name" value="Electron Transport, Fmn-binding Protein, Chain A"/>
    <property type="match status" value="1"/>
</dbReference>
<evidence type="ECO:0000313" key="1">
    <source>
        <dbReference type="EMBL" id="MFI6502815.1"/>
    </source>
</evidence>
<dbReference type="PANTHER" id="PTHR35802:SF1">
    <property type="entry name" value="PROTEASE SYNTHASE AND SPORULATION PROTEIN PAI 2"/>
    <property type="match status" value="1"/>
</dbReference>
<protein>
    <submittedName>
        <fullName evidence="1">FMN-binding negative transcriptional regulator</fullName>
    </submittedName>
</protein>
<dbReference type="Pfam" id="PF04299">
    <property type="entry name" value="FMN_bind_2"/>
    <property type="match status" value="1"/>
</dbReference>
<keyword evidence="2" id="KW-1185">Reference proteome</keyword>
<dbReference type="PANTHER" id="PTHR35802">
    <property type="entry name" value="PROTEASE SYNTHASE AND SPORULATION PROTEIN PAI 2"/>
    <property type="match status" value="1"/>
</dbReference>
<name>A0ABW7Z3R1_9ACTN</name>
<reference evidence="1 2" key="1">
    <citation type="submission" date="2024-10" db="EMBL/GenBank/DDBJ databases">
        <title>The Natural Products Discovery Center: Release of the First 8490 Sequenced Strains for Exploring Actinobacteria Biosynthetic Diversity.</title>
        <authorList>
            <person name="Kalkreuter E."/>
            <person name="Kautsar S.A."/>
            <person name="Yang D."/>
            <person name="Bader C.D."/>
            <person name="Teijaro C.N."/>
            <person name="Fluegel L."/>
            <person name="Davis C.M."/>
            <person name="Simpson J.R."/>
            <person name="Lauterbach L."/>
            <person name="Steele A.D."/>
            <person name="Gui C."/>
            <person name="Meng S."/>
            <person name="Li G."/>
            <person name="Viehrig K."/>
            <person name="Ye F."/>
            <person name="Su P."/>
            <person name="Kiefer A.F."/>
            <person name="Nichols A."/>
            <person name="Cepeda A.J."/>
            <person name="Yan W."/>
            <person name="Fan B."/>
            <person name="Jiang Y."/>
            <person name="Adhikari A."/>
            <person name="Zheng C.-J."/>
            <person name="Schuster L."/>
            <person name="Cowan T.M."/>
            <person name="Smanski M.J."/>
            <person name="Chevrette M.G."/>
            <person name="De Carvalho L.P.S."/>
            <person name="Shen B."/>
        </authorList>
    </citation>
    <scope>NUCLEOTIDE SEQUENCE [LARGE SCALE GENOMIC DNA]</scope>
    <source>
        <strain evidence="1 2">NPDC050545</strain>
    </source>
</reference>
<dbReference type="InterPro" id="IPR007396">
    <property type="entry name" value="TR_PAI2-type"/>
</dbReference>
<dbReference type="SUPFAM" id="SSF50475">
    <property type="entry name" value="FMN-binding split barrel"/>
    <property type="match status" value="1"/>
</dbReference>
<dbReference type="EMBL" id="JBITGY010000010">
    <property type="protein sequence ID" value="MFI6502815.1"/>
    <property type="molecule type" value="Genomic_DNA"/>
</dbReference>
<sequence length="198" mass="22043">MRHNPDYLLDDDTRIRTLIADNPWATLVSGGSGGLTGSHLPVLLEDGPELSLVGHLGRPDDDLHELGEHEVLLIVEGPNGYISPGWYGTGPAVPTWNYLAVHLYGRPEVLGPEETYRVLMDTVDRFERVRPEPYRIEHGYGRAVAPGVAGFRLRPERVVAKAKLSQDKSPDVVRNVIHALEHDPFYANPALAREMETR</sequence>
<accession>A0ABW7Z3R1</accession>
<dbReference type="PIRSF" id="PIRSF010372">
    <property type="entry name" value="PaiB"/>
    <property type="match status" value="1"/>
</dbReference>
<gene>
    <name evidence="1" type="ORF">ACIBG2_35925</name>
</gene>
<dbReference type="Proteomes" id="UP001612741">
    <property type="component" value="Unassembled WGS sequence"/>
</dbReference>